<dbReference type="AlphaFoldDB" id="A0A533Q8P2"/>
<proteinExistence type="predicted"/>
<dbReference type="InterPro" id="IPR021734">
    <property type="entry name" value="DUF3303"/>
</dbReference>
<dbReference type="EMBL" id="SULG01000067">
    <property type="protein sequence ID" value="TLD41002.1"/>
    <property type="molecule type" value="Genomic_DNA"/>
</dbReference>
<organism evidence="2 3">
    <name type="scientific">Candidatus Jettenia ecosi</name>
    <dbReference type="NCBI Taxonomy" id="2494326"/>
    <lineage>
        <taxon>Bacteria</taxon>
        <taxon>Pseudomonadati</taxon>
        <taxon>Planctomycetota</taxon>
        <taxon>Candidatus Brocadiia</taxon>
        <taxon>Candidatus Brocadiales</taxon>
        <taxon>Candidatus Brocadiaceae</taxon>
        <taxon>Candidatus Jettenia</taxon>
    </lineage>
</organism>
<dbReference type="Pfam" id="PF11746">
    <property type="entry name" value="DUF3303"/>
    <property type="match status" value="1"/>
</dbReference>
<dbReference type="Proteomes" id="UP000319783">
    <property type="component" value="Unassembled WGS sequence"/>
</dbReference>
<evidence type="ECO:0008006" key="4">
    <source>
        <dbReference type="Google" id="ProtNLM"/>
    </source>
</evidence>
<evidence type="ECO:0000313" key="2">
    <source>
        <dbReference type="EMBL" id="TLD41002.1"/>
    </source>
</evidence>
<accession>A0A533Q8P2</accession>
<sequence>MRHGICGVFMLFITLLFCSSLYANTITQPADKGEKESDWSYSPVDKKTLYVAHWTHTPENCPGRTSDGAKMLSMLWEGRKKAEEKGIKILGAYVTVTEHDYFIIFEASDYGAAVEFFLPLVPSQTGKIVPVLTMDDWLKIMPK</sequence>
<protein>
    <recommendedName>
        <fullName evidence="4">DUF3303 domain-containing protein</fullName>
    </recommendedName>
</protein>
<keyword evidence="1" id="KW-0732">Signal</keyword>
<evidence type="ECO:0000313" key="3">
    <source>
        <dbReference type="Proteomes" id="UP000319783"/>
    </source>
</evidence>
<comment type="caution">
    <text evidence="2">The sequence shown here is derived from an EMBL/GenBank/DDBJ whole genome shotgun (WGS) entry which is preliminary data.</text>
</comment>
<name>A0A533Q8P2_9BACT</name>
<gene>
    <name evidence="2" type="ORF">JETT_2730</name>
</gene>
<reference evidence="2 3" key="1">
    <citation type="submission" date="2019-04" db="EMBL/GenBank/DDBJ databases">
        <title>Genome of a novel bacterium Candidatus Jettenia ecosi reconstructed from metagenome of an anammox bioreactor.</title>
        <authorList>
            <person name="Mardanov A.V."/>
            <person name="Beletsky A.V."/>
            <person name="Ravin N.V."/>
            <person name="Botchkova E.A."/>
            <person name="Litti Y.V."/>
            <person name="Nozhevnikova A.N."/>
        </authorList>
    </citation>
    <scope>NUCLEOTIDE SEQUENCE [LARGE SCALE GENOMIC DNA]</scope>
    <source>
        <strain evidence="2">J2</strain>
    </source>
</reference>
<feature type="chain" id="PRO_5021790510" description="DUF3303 domain-containing protein" evidence="1">
    <location>
        <begin position="24"/>
        <end position="143"/>
    </location>
</feature>
<feature type="signal peptide" evidence="1">
    <location>
        <begin position="1"/>
        <end position="23"/>
    </location>
</feature>
<evidence type="ECO:0000256" key="1">
    <source>
        <dbReference type="SAM" id="SignalP"/>
    </source>
</evidence>